<evidence type="ECO:0000256" key="4">
    <source>
        <dbReference type="ARBA" id="ARBA00022723"/>
    </source>
</evidence>
<dbReference type="AlphaFoldDB" id="A0A9X3XDG4"/>
<dbReference type="Gene3D" id="1.10.630.10">
    <property type="entry name" value="Cytochrome P450"/>
    <property type="match status" value="1"/>
</dbReference>
<evidence type="ECO:0000313" key="10">
    <source>
        <dbReference type="Proteomes" id="UP001151081"/>
    </source>
</evidence>
<dbReference type="GO" id="GO:0004497">
    <property type="term" value="F:monooxygenase activity"/>
    <property type="evidence" value="ECO:0007669"/>
    <property type="project" value="UniProtKB-KW"/>
</dbReference>
<dbReference type="RefSeq" id="WP_272427797.1">
    <property type="nucleotide sequence ID" value="NZ_JAGTJJ010000070.1"/>
</dbReference>
<evidence type="ECO:0000256" key="2">
    <source>
        <dbReference type="ARBA" id="ARBA00010617"/>
    </source>
</evidence>
<dbReference type="InterPro" id="IPR001128">
    <property type="entry name" value="Cyt_P450"/>
</dbReference>
<dbReference type="Proteomes" id="UP001151081">
    <property type="component" value="Unassembled WGS sequence"/>
</dbReference>
<comment type="similarity">
    <text evidence="2 8">Belongs to the cytochrome P450 family.</text>
</comment>
<keyword evidence="7 8" id="KW-0503">Monooxygenase</keyword>
<keyword evidence="10" id="KW-1185">Reference proteome</keyword>
<dbReference type="PROSITE" id="PS00086">
    <property type="entry name" value="CYTOCHROME_P450"/>
    <property type="match status" value="1"/>
</dbReference>
<evidence type="ECO:0000256" key="8">
    <source>
        <dbReference type="RuleBase" id="RU000461"/>
    </source>
</evidence>
<dbReference type="GO" id="GO:0016705">
    <property type="term" value="F:oxidoreductase activity, acting on paired donors, with incorporation or reduction of molecular oxygen"/>
    <property type="evidence" value="ECO:0007669"/>
    <property type="project" value="InterPro"/>
</dbReference>
<evidence type="ECO:0000256" key="3">
    <source>
        <dbReference type="ARBA" id="ARBA00022617"/>
    </source>
</evidence>
<evidence type="ECO:0000256" key="1">
    <source>
        <dbReference type="ARBA" id="ARBA00001971"/>
    </source>
</evidence>
<protein>
    <submittedName>
        <fullName evidence="9">Cytochrome P450</fullName>
    </submittedName>
</protein>
<proteinExistence type="inferred from homology"/>
<dbReference type="PANTHER" id="PTHR46696:SF5">
    <property type="entry name" value="CYTOCHROME P450 BJ-1"/>
    <property type="match status" value="1"/>
</dbReference>
<evidence type="ECO:0000313" key="9">
    <source>
        <dbReference type="EMBL" id="MDC3988332.1"/>
    </source>
</evidence>
<comment type="cofactor">
    <cofactor evidence="1">
        <name>heme</name>
        <dbReference type="ChEBI" id="CHEBI:30413"/>
    </cofactor>
</comment>
<evidence type="ECO:0000256" key="7">
    <source>
        <dbReference type="ARBA" id="ARBA00023033"/>
    </source>
</evidence>
<dbReference type="Pfam" id="PF00067">
    <property type="entry name" value="p450"/>
    <property type="match status" value="1"/>
</dbReference>
<name>A0A9X3XDG4_9BACT</name>
<dbReference type="GO" id="GO:0020037">
    <property type="term" value="F:heme binding"/>
    <property type="evidence" value="ECO:0007669"/>
    <property type="project" value="InterPro"/>
</dbReference>
<evidence type="ECO:0000256" key="6">
    <source>
        <dbReference type="ARBA" id="ARBA00023004"/>
    </source>
</evidence>
<reference evidence="9 10" key="1">
    <citation type="submission" date="2021-04" db="EMBL/GenBank/DDBJ databases">
        <title>Genome analysis of Polyangium sp.</title>
        <authorList>
            <person name="Li Y."/>
            <person name="Wang J."/>
        </authorList>
    </citation>
    <scope>NUCLEOTIDE SEQUENCE [LARGE SCALE GENOMIC DNA]</scope>
    <source>
        <strain evidence="9 10">SDU14</strain>
    </source>
</reference>
<dbReference type="PRINTS" id="PR00359">
    <property type="entry name" value="BP450"/>
</dbReference>
<dbReference type="PANTHER" id="PTHR46696">
    <property type="entry name" value="P450, PUTATIVE (EUROFUNG)-RELATED"/>
    <property type="match status" value="1"/>
</dbReference>
<gene>
    <name evidence="9" type="ORF">KEG57_48130</name>
</gene>
<keyword evidence="4 8" id="KW-0479">Metal-binding</keyword>
<comment type="caution">
    <text evidence="9">The sequence shown here is derived from an EMBL/GenBank/DDBJ whole genome shotgun (WGS) entry which is preliminary data.</text>
</comment>
<dbReference type="FunFam" id="1.10.630.10:FF:000018">
    <property type="entry name" value="Cytochrome P450 monooxygenase"/>
    <property type="match status" value="1"/>
</dbReference>
<dbReference type="SUPFAM" id="SSF48264">
    <property type="entry name" value="Cytochrome P450"/>
    <property type="match status" value="1"/>
</dbReference>
<accession>A0A9X3XDG4</accession>
<sequence>MSSESSDQVLDYPLRAPSALEPPAEWDRLRQGCPVAHVRLPSGDKAVLLTRYNDVRQVLSDPRFSRNLAQDGAARITTNEGGSVFENPEAASLAGGESHQRWRRLINRAFTVKRIQALQTKIETMANHLVDEMVKKGPPADLVSDFAFPLPVWVIADLLGIAVTDREKLAYWSNAMLTMTQFTQEEVNQAQMEFAHFLMGHIAAKRANPGDDLLSELITATDKEDVLTERELIMTAQGILVAGHETTSNMIGKMMSMLLSDRSRWERLLANPSLIRTAVEESLRFDANMGFGLPRFISEDTEVAGQPLPRGTTVICSMSSANRDESFFEGASEMKLDRTPNAHITFGAGAHSCLGQALARTELQTTLQVLLKRLPTLDLAVKPEELPRREGLLVGGIEKVLVRW</sequence>
<dbReference type="InterPro" id="IPR002397">
    <property type="entry name" value="Cyt_P450_B"/>
</dbReference>
<keyword evidence="5 8" id="KW-0560">Oxidoreductase</keyword>
<keyword evidence="6 8" id="KW-0408">Iron</keyword>
<dbReference type="InterPro" id="IPR036396">
    <property type="entry name" value="Cyt_P450_sf"/>
</dbReference>
<dbReference type="InterPro" id="IPR017972">
    <property type="entry name" value="Cyt_P450_CS"/>
</dbReference>
<dbReference type="PRINTS" id="PR00385">
    <property type="entry name" value="P450"/>
</dbReference>
<dbReference type="EMBL" id="JAGTJJ010000070">
    <property type="protein sequence ID" value="MDC3988332.1"/>
    <property type="molecule type" value="Genomic_DNA"/>
</dbReference>
<evidence type="ECO:0000256" key="5">
    <source>
        <dbReference type="ARBA" id="ARBA00023002"/>
    </source>
</evidence>
<organism evidence="9 10">
    <name type="scientific">Polyangium jinanense</name>
    <dbReference type="NCBI Taxonomy" id="2829994"/>
    <lineage>
        <taxon>Bacteria</taxon>
        <taxon>Pseudomonadati</taxon>
        <taxon>Myxococcota</taxon>
        <taxon>Polyangia</taxon>
        <taxon>Polyangiales</taxon>
        <taxon>Polyangiaceae</taxon>
        <taxon>Polyangium</taxon>
    </lineage>
</organism>
<dbReference type="GO" id="GO:0005506">
    <property type="term" value="F:iron ion binding"/>
    <property type="evidence" value="ECO:0007669"/>
    <property type="project" value="InterPro"/>
</dbReference>
<dbReference type="CDD" id="cd11031">
    <property type="entry name" value="Cyp158A-like"/>
    <property type="match status" value="1"/>
</dbReference>
<keyword evidence="3 8" id="KW-0349">Heme</keyword>